<dbReference type="PANTHER" id="PTHR43540">
    <property type="entry name" value="PEROXYUREIDOACRYLATE/UREIDOACRYLATE AMIDOHYDROLASE-RELATED"/>
    <property type="match status" value="1"/>
</dbReference>
<reference evidence="6 7" key="1">
    <citation type="submission" date="2024-02" db="EMBL/GenBank/DDBJ databases">
        <authorList>
            <person name="Chen Y."/>
            <person name="Shah S."/>
            <person name="Dougan E. K."/>
            <person name="Thang M."/>
            <person name="Chan C."/>
        </authorList>
    </citation>
    <scope>NUCLEOTIDE SEQUENCE [LARGE SCALE GENOMIC DNA]</scope>
</reference>
<accession>A0ABP0IKU4</accession>
<gene>
    <name evidence="6" type="ORF">CCMP2556_LOCUS7197</name>
</gene>
<comment type="caution">
    <text evidence="6">The sequence shown here is derived from an EMBL/GenBank/DDBJ whole genome shotgun (WGS) entry which is preliminary data.</text>
</comment>
<keyword evidence="3" id="KW-0175">Coiled coil</keyword>
<dbReference type="InterPro" id="IPR036380">
    <property type="entry name" value="Isochorismatase-like_sf"/>
</dbReference>
<name>A0ABP0IKU4_9DINO</name>
<keyword evidence="7" id="KW-1185">Reference proteome</keyword>
<dbReference type="Gene3D" id="3.40.50.850">
    <property type="entry name" value="Isochorismatase-like"/>
    <property type="match status" value="1"/>
</dbReference>
<sequence length="669" mass="75286">MASDALHVIQDLQVKLRRTSQEVQRQKENVAEAEAALRHQAQRHEAARALHEETFRRLQVAFQERDAECATTEHMSRQLAAAHGELQRQEHRRHAERVAFVSREVHAAAEAELKFLQDEVEKAMERKVVLERSLEEMKEAKVRRDELIRDKAAQESGKEQKEAISEAIRKGKALSSRAVAEEQARAVRAQRSGARQLLKEKESIEAQLEETYKQSASIEERLEGLREQNRRAESQLIRNKEQFEKERKQKLSEMRKQSAAFRTFASLLEEGCLDHQSPERHEQVEQVSIMGKYQMEFHPPTTWQTGETTWTACPPPVSAIPATAAERGGAVARAQQPQTEDPVLTCSFTRHQSTSQPDVVLGILTSIVLALENFQLLQALDAIFERARASAVPEGSLSTTASSRGSSPRLTSGGGDPAHFEKFVDLHRGLQVLLPAGVVRSGPMEKPTVSTQSLIDGSVDVGRELLEAQPDLLSSLTEEQRVSLLQHLHELLEGARRQKWLIIFTGLRFQSGYAGVPRRHRIFGALQRMNATQGDHGVHFFMEGFPGADIVPDLAPQEGEEVLWRQRMRYDNRLVDLLKSKNVTKVVLGGLKTGQSLLAAAELLADEGLLLYIARECVADDKIDRGEAVLQHVLPFLADVFHFEDFRTQLAHEIMIDMFVEFKTVKRAG</sequence>
<feature type="coiled-coil region" evidence="3">
    <location>
        <begin position="194"/>
        <end position="260"/>
    </location>
</feature>
<evidence type="ECO:0000256" key="2">
    <source>
        <dbReference type="ARBA" id="ARBA00022801"/>
    </source>
</evidence>
<dbReference type="PANTHER" id="PTHR43540:SF1">
    <property type="entry name" value="ISOCHORISMATASE HYDROLASE"/>
    <property type="match status" value="1"/>
</dbReference>
<organism evidence="6 7">
    <name type="scientific">Durusdinium trenchii</name>
    <dbReference type="NCBI Taxonomy" id="1381693"/>
    <lineage>
        <taxon>Eukaryota</taxon>
        <taxon>Sar</taxon>
        <taxon>Alveolata</taxon>
        <taxon>Dinophyceae</taxon>
        <taxon>Suessiales</taxon>
        <taxon>Symbiodiniaceae</taxon>
        <taxon>Durusdinium</taxon>
    </lineage>
</organism>
<feature type="region of interest" description="Disordered" evidence="4">
    <location>
        <begin position="394"/>
        <end position="414"/>
    </location>
</feature>
<evidence type="ECO:0000256" key="1">
    <source>
        <dbReference type="ARBA" id="ARBA00006336"/>
    </source>
</evidence>
<evidence type="ECO:0000259" key="5">
    <source>
        <dbReference type="Pfam" id="PF00857"/>
    </source>
</evidence>
<evidence type="ECO:0000256" key="4">
    <source>
        <dbReference type="SAM" id="MobiDB-lite"/>
    </source>
</evidence>
<evidence type="ECO:0000256" key="3">
    <source>
        <dbReference type="SAM" id="Coils"/>
    </source>
</evidence>
<feature type="coiled-coil region" evidence="3">
    <location>
        <begin position="9"/>
        <end position="43"/>
    </location>
</feature>
<dbReference type="SUPFAM" id="SSF52499">
    <property type="entry name" value="Isochorismatase-like hydrolases"/>
    <property type="match status" value="1"/>
</dbReference>
<protein>
    <recommendedName>
        <fullName evidence="5">Isochorismatase-like domain-containing protein</fullName>
    </recommendedName>
</protein>
<feature type="compositionally biased region" description="Low complexity" evidence="4">
    <location>
        <begin position="395"/>
        <end position="407"/>
    </location>
</feature>
<dbReference type="EMBL" id="CAXAMN010003158">
    <property type="protein sequence ID" value="CAK9003197.1"/>
    <property type="molecule type" value="Genomic_DNA"/>
</dbReference>
<keyword evidence="2" id="KW-0378">Hydrolase</keyword>
<dbReference type="InterPro" id="IPR050272">
    <property type="entry name" value="Isochorismatase-like_hydrls"/>
</dbReference>
<dbReference type="Proteomes" id="UP001642484">
    <property type="component" value="Unassembled WGS sequence"/>
</dbReference>
<feature type="coiled-coil region" evidence="3">
    <location>
        <begin position="106"/>
        <end position="150"/>
    </location>
</feature>
<proteinExistence type="inferred from homology"/>
<feature type="domain" description="Isochorismatase-like" evidence="5">
    <location>
        <begin position="469"/>
        <end position="640"/>
    </location>
</feature>
<evidence type="ECO:0000313" key="6">
    <source>
        <dbReference type="EMBL" id="CAK9003197.1"/>
    </source>
</evidence>
<dbReference type="Pfam" id="PF00857">
    <property type="entry name" value="Isochorismatase"/>
    <property type="match status" value="1"/>
</dbReference>
<comment type="similarity">
    <text evidence="1">Belongs to the isochorismatase family.</text>
</comment>
<dbReference type="InterPro" id="IPR000868">
    <property type="entry name" value="Isochorismatase-like_dom"/>
</dbReference>
<evidence type="ECO:0000313" key="7">
    <source>
        <dbReference type="Proteomes" id="UP001642484"/>
    </source>
</evidence>